<evidence type="ECO:0000313" key="2">
    <source>
        <dbReference type="EMBL" id="EFJ08939.1"/>
    </source>
</evidence>
<dbReference type="PANTHER" id="PTHR31374:SF32">
    <property type="entry name" value="SAUR FAMILY PROTEIN"/>
    <property type="match status" value="1"/>
</dbReference>
<feature type="non-terminal residue" evidence="3">
    <location>
        <position position="1"/>
    </location>
</feature>
<dbReference type="OMA" id="YLICPSF"/>
<evidence type="ECO:0000313" key="3">
    <source>
        <dbReference type="EMBL" id="EFJ29793.1"/>
    </source>
</evidence>
<sequence>PKDVPEGFLAVYVGEERKRFVVDARHLNHPWFKILLERSAEEFGFDHKGGLTLPCRVVVFESLLGVLE</sequence>
<dbReference type="Pfam" id="PF02519">
    <property type="entry name" value="Auxin_inducible"/>
    <property type="match status" value="1"/>
</dbReference>
<evidence type="ECO:0000313" key="4">
    <source>
        <dbReference type="Proteomes" id="UP000001514"/>
    </source>
</evidence>
<organism evidence="4">
    <name type="scientific">Selaginella moellendorffii</name>
    <name type="common">Spikemoss</name>
    <dbReference type="NCBI Taxonomy" id="88036"/>
    <lineage>
        <taxon>Eukaryota</taxon>
        <taxon>Viridiplantae</taxon>
        <taxon>Streptophyta</taxon>
        <taxon>Embryophyta</taxon>
        <taxon>Tracheophyta</taxon>
        <taxon>Lycopodiopsida</taxon>
        <taxon>Selaginellales</taxon>
        <taxon>Selaginellaceae</taxon>
        <taxon>Selaginella</taxon>
    </lineage>
</organism>
<dbReference type="InParanoid" id="D8RC49"/>
<dbReference type="InterPro" id="IPR003676">
    <property type="entry name" value="SAUR_fam"/>
</dbReference>
<dbReference type="EMBL" id="GL377576">
    <property type="protein sequence ID" value="EFJ29793.1"/>
    <property type="molecule type" value="Genomic_DNA"/>
</dbReference>
<reference evidence="3 4" key="1">
    <citation type="journal article" date="2011" name="Science">
        <title>The Selaginella genome identifies genetic changes associated with the evolution of vascular plants.</title>
        <authorList>
            <person name="Banks J.A."/>
            <person name="Nishiyama T."/>
            <person name="Hasebe M."/>
            <person name="Bowman J.L."/>
            <person name="Gribskov M."/>
            <person name="dePamphilis C."/>
            <person name="Albert V.A."/>
            <person name="Aono N."/>
            <person name="Aoyama T."/>
            <person name="Ambrose B.A."/>
            <person name="Ashton N.W."/>
            <person name="Axtell M.J."/>
            <person name="Barker E."/>
            <person name="Barker M.S."/>
            <person name="Bennetzen J.L."/>
            <person name="Bonawitz N.D."/>
            <person name="Chapple C."/>
            <person name="Cheng C."/>
            <person name="Correa L.G."/>
            <person name="Dacre M."/>
            <person name="DeBarry J."/>
            <person name="Dreyer I."/>
            <person name="Elias M."/>
            <person name="Engstrom E.M."/>
            <person name="Estelle M."/>
            <person name="Feng L."/>
            <person name="Finet C."/>
            <person name="Floyd S.K."/>
            <person name="Frommer W.B."/>
            <person name="Fujita T."/>
            <person name="Gramzow L."/>
            <person name="Gutensohn M."/>
            <person name="Harholt J."/>
            <person name="Hattori M."/>
            <person name="Heyl A."/>
            <person name="Hirai T."/>
            <person name="Hiwatashi Y."/>
            <person name="Ishikawa M."/>
            <person name="Iwata M."/>
            <person name="Karol K.G."/>
            <person name="Koehler B."/>
            <person name="Kolukisaoglu U."/>
            <person name="Kubo M."/>
            <person name="Kurata T."/>
            <person name="Lalonde S."/>
            <person name="Li K."/>
            <person name="Li Y."/>
            <person name="Litt A."/>
            <person name="Lyons E."/>
            <person name="Manning G."/>
            <person name="Maruyama T."/>
            <person name="Michael T.P."/>
            <person name="Mikami K."/>
            <person name="Miyazaki S."/>
            <person name="Morinaga S."/>
            <person name="Murata T."/>
            <person name="Mueller-Roeber B."/>
            <person name="Nelson D.R."/>
            <person name="Obara M."/>
            <person name="Oguri Y."/>
            <person name="Olmstead R.G."/>
            <person name="Onodera N."/>
            <person name="Petersen B.L."/>
            <person name="Pils B."/>
            <person name="Prigge M."/>
            <person name="Rensing S.A."/>
            <person name="Riano-Pachon D.M."/>
            <person name="Roberts A.W."/>
            <person name="Sato Y."/>
            <person name="Scheller H.V."/>
            <person name="Schulz B."/>
            <person name="Schulz C."/>
            <person name="Shakirov E.V."/>
            <person name="Shibagaki N."/>
            <person name="Shinohara N."/>
            <person name="Shippen D.E."/>
            <person name="Soerensen I."/>
            <person name="Sotooka R."/>
            <person name="Sugimoto N."/>
            <person name="Sugita M."/>
            <person name="Sumikawa N."/>
            <person name="Tanurdzic M."/>
            <person name="Theissen G."/>
            <person name="Ulvskov P."/>
            <person name="Wakazuki S."/>
            <person name="Weng J.K."/>
            <person name="Willats W.W."/>
            <person name="Wipf D."/>
            <person name="Wolf P.G."/>
            <person name="Yang L."/>
            <person name="Zimmer A.D."/>
            <person name="Zhu Q."/>
            <person name="Mitros T."/>
            <person name="Hellsten U."/>
            <person name="Loque D."/>
            <person name="Otillar R."/>
            <person name="Salamov A."/>
            <person name="Schmutz J."/>
            <person name="Shapiro H."/>
            <person name="Lindquist E."/>
            <person name="Lucas S."/>
            <person name="Rokhsar D."/>
            <person name="Grigoriev I.V."/>
        </authorList>
    </citation>
    <scope>NUCLEOTIDE SEQUENCE [LARGE SCALE GENOMIC DNA]</scope>
</reference>
<dbReference type="HOGENOM" id="CLU_098106_7_4_1"/>
<dbReference type="GO" id="GO:0009733">
    <property type="term" value="P:response to auxin"/>
    <property type="evidence" value="ECO:0007669"/>
    <property type="project" value="InterPro"/>
</dbReference>
<feature type="non-terminal residue" evidence="3">
    <location>
        <position position="68"/>
    </location>
</feature>
<dbReference type="Gramene" id="EFJ29793">
    <property type="protein sequence ID" value="EFJ29793"/>
    <property type="gene ID" value="SELMODRAFT_69255"/>
</dbReference>
<dbReference type="Gramene" id="EFJ08939">
    <property type="protein sequence ID" value="EFJ08939"/>
    <property type="gene ID" value="SELMODRAFT_49260"/>
</dbReference>
<dbReference type="KEGG" id="smo:SELMODRAFT_49260"/>
<dbReference type="EMBL" id="GL377667">
    <property type="protein sequence ID" value="EFJ08939.1"/>
    <property type="molecule type" value="Genomic_DNA"/>
</dbReference>
<dbReference type="PANTHER" id="PTHR31374">
    <property type="entry name" value="AUXIN-INDUCED PROTEIN-LIKE-RELATED"/>
    <property type="match status" value="1"/>
</dbReference>
<name>D8RC49_SELML</name>
<dbReference type="KEGG" id="smo:SELMODRAFT_69255"/>
<gene>
    <name evidence="2" type="ORF">SELMODRAFT_49260</name>
    <name evidence="3" type="ORF">SELMODRAFT_69255</name>
</gene>
<dbReference type="eggNOG" id="ENOG502S0KJ">
    <property type="taxonomic scope" value="Eukaryota"/>
</dbReference>
<comment type="similarity">
    <text evidence="1">Belongs to the ARG7 family.</text>
</comment>
<protein>
    <recommendedName>
        <fullName evidence="5">SAUR family protein</fullName>
    </recommendedName>
</protein>
<evidence type="ECO:0000256" key="1">
    <source>
        <dbReference type="ARBA" id="ARBA00006974"/>
    </source>
</evidence>
<dbReference type="FunCoup" id="D8RC49">
    <property type="interactions" value="477"/>
</dbReference>
<dbReference type="Proteomes" id="UP000001514">
    <property type="component" value="Unassembled WGS sequence"/>
</dbReference>
<evidence type="ECO:0008006" key="5">
    <source>
        <dbReference type="Google" id="ProtNLM"/>
    </source>
</evidence>
<proteinExistence type="inferred from homology"/>
<accession>D8RC49</accession>
<dbReference type="AlphaFoldDB" id="D8RC49"/>
<keyword evidence="4" id="KW-1185">Reference proteome</keyword>